<evidence type="ECO:0000256" key="5">
    <source>
        <dbReference type="SAM" id="Phobius"/>
    </source>
</evidence>
<feature type="domain" description="Yip1" evidence="6">
    <location>
        <begin position="21"/>
        <end position="160"/>
    </location>
</feature>
<feature type="transmembrane region" description="Helical" evidence="5">
    <location>
        <begin position="93"/>
        <end position="113"/>
    </location>
</feature>
<evidence type="ECO:0000256" key="4">
    <source>
        <dbReference type="ARBA" id="ARBA00023136"/>
    </source>
</evidence>
<dbReference type="Pfam" id="PF04893">
    <property type="entry name" value="Yip1"/>
    <property type="match status" value="1"/>
</dbReference>
<organism evidence="7">
    <name type="scientific">marine metagenome</name>
    <dbReference type="NCBI Taxonomy" id="408172"/>
    <lineage>
        <taxon>unclassified sequences</taxon>
        <taxon>metagenomes</taxon>
        <taxon>ecological metagenomes</taxon>
    </lineage>
</organism>
<protein>
    <recommendedName>
        <fullName evidence="6">Yip1 domain-containing protein</fullName>
    </recommendedName>
</protein>
<sequence>MPETRHSLVERMIGAMFLNIDVFEEVEHDRKATGQAATVVLMVAVASGIGASGLGLYGTMVSSVGALIDWVVWAGICYVVGDQLFGGKATWGELLRTLGFAQTPGLLLLLVLVPILHDPVIVLVLLWSAVAGFIAVRQGLDIGNVKTLFTIILATGVVGFMEWIQQVRILSDLP</sequence>
<reference evidence="7" key="1">
    <citation type="submission" date="2018-05" db="EMBL/GenBank/DDBJ databases">
        <authorList>
            <person name="Lanie J.A."/>
            <person name="Ng W.-L."/>
            <person name="Kazmierczak K.M."/>
            <person name="Andrzejewski T.M."/>
            <person name="Davidsen T.M."/>
            <person name="Wayne K.J."/>
            <person name="Tettelin H."/>
            <person name="Glass J.I."/>
            <person name="Rusch D."/>
            <person name="Podicherti R."/>
            <person name="Tsui H.-C.T."/>
            <person name="Winkler M.E."/>
        </authorList>
    </citation>
    <scope>NUCLEOTIDE SEQUENCE</scope>
</reference>
<evidence type="ECO:0000256" key="3">
    <source>
        <dbReference type="ARBA" id="ARBA00022989"/>
    </source>
</evidence>
<gene>
    <name evidence="7" type="ORF">METZ01_LOCUS23140</name>
</gene>
<keyword evidence="2 5" id="KW-0812">Transmembrane</keyword>
<dbReference type="GO" id="GO:0016020">
    <property type="term" value="C:membrane"/>
    <property type="evidence" value="ECO:0007669"/>
    <property type="project" value="UniProtKB-SubCell"/>
</dbReference>
<dbReference type="AlphaFoldDB" id="A0A381PTA8"/>
<feature type="transmembrane region" description="Helical" evidence="5">
    <location>
        <begin position="36"/>
        <end position="57"/>
    </location>
</feature>
<feature type="transmembrane region" description="Helical" evidence="5">
    <location>
        <begin position="148"/>
        <end position="165"/>
    </location>
</feature>
<accession>A0A381PTA8</accession>
<evidence type="ECO:0000256" key="2">
    <source>
        <dbReference type="ARBA" id="ARBA00022692"/>
    </source>
</evidence>
<dbReference type="InterPro" id="IPR006977">
    <property type="entry name" value="Yip1_dom"/>
</dbReference>
<name>A0A381PTA8_9ZZZZ</name>
<proteinExistence type="predicted"/>
<keyword evidence="4 5" id="KW-0472">Membrane</keyword>
<evidence type="ECO:0000313" key="7">
    <source>
        <dbReference type="EMBL" id="SUZ70286.1"/>
    </source>
</evidence>
<evidence type="ECO:0000259" key="6">
    <source>
        <dbReference type="Pfam" id="PF04893"/>
    </source>
</evidence>
<evidence type="ECO:0000256" key="1">
    <source>
        <dbReference type="ARBA" id="ARBA00004141"/>
    </source>
</evidence>
<dbReference type="EMBL" id="UINC01001086">
    <property type="protein sequence ID" value="SUZ70286.1"/>
    <property type="molecule type" value="Genomic_DNA"/>
</dbReference>
<keyword evidence="3 5" id="KW-1133">Transmembrane helix</keyword>
<feature type="transmembrane region" description="Helical" evidence="5">
    <location>
        <begin position="119"/>
        <end position="136"/>
    </location>
</feature>
<feature type="transmembrane region" description="Helical" evidence="5">
    <location>
        <begin position="63"/>
        <end position="81"/>
    </location>
</feature>
<comment type="subcellular location">
    <subcellularLocation>
        <location evidence="1">Membrane</location>
        <topology evidence="1">Multi-pass membrane protein</topology>
    </subcellularLocation>
</comment>